<sequence>PTRRYHTIGSYLAWAYCGYLVTVSPPD</sequence>
<protein>
    <submittedName>
        <fullName evidence="1">Uncharacterized protein</fullName>
    </submittedName>
</protein>
<name>A0A382PZY2_9ZZZZ</name>
<gene>
    <name evidence="1" type="ORF">METZ01_LOCUS331251</name>
</gene>
<dbReference type="EMBL" id="UINC01110708">
    <property type="protein sequence ID" value="SVC78397.1"/>
    <property type="molecule type" value="Genomic_DNA"/>
</dbReference>
<proteinExistence type="predicted"/>
<feature type="non-terminal residue" evidence="1">
    <location>
        <position position="1"/>
    </location>
</feature>
<organism evidence="1">
    <name type="scientific">marine metagenome</name>
    <dbReference type="NCBI Taxonomy" id="408172"/>
    <lineage>
        <taxon>unclassified sequences</taxon>
        <taxon>metagenomes</taxon>
        <taxon>ecological metagenomes</taxon>
    </lineage>
</organism>
<reference evidence="1" key="1">
    <citation type="submission" date="2018-05" db="EMBL/GenBank/DDBJ databases">
        <authorList>
            <person name="Lanie J.A."/>
            <person name="Ng W.-L."/>
            <person name="Kazmierczak K.M."/>
            <person name="Andrzejewski T.M."/>
            <person name="Davidsen T.M."/>
            <person name="Wayne K.J."/>
            <person name="Tettelin H."/>
            <person name="Glass J.I."/>
            <person name="Rusch D."/>
            <person name="Podicherti R."/>
            <person name="Tsui H.-C.T."/>
            <person name="Winkler M.E."/>
        </authorList>
    </citation>
    <scope>NUCLEOTIDE SEQUENCE</scope>
</reference>
<evidence type="ECO:0000313" key="1">
    <source>
        <dbReference type="EMBL" id="SVC78397.1"/>
    </source>
</evidence>
<dbReference type="AlphaFoldDB" id="A0A382PZY2"/>
<accession>A0A382PZY2</accession>